<evidence type="ECO:0000256" key="1">
    <source>
        <dbReference type="ARBA" id="ARBA00022679"/>
    </source>
</evidence>
<dbReference type="InterPro" id="IPR000794">
    <property type="entry name" value="Beta-ketoacyl_synthase"/>
</dbReference>
<dbReference type="Pfam" id="PF00109">
    <property type="entry name" value="ketoacyl-synt"/>
    <property type="match status" value="1"/>
</dbReference>
<dbReference type="GO" id="GO:0006633">
    <property type="term" value="P:fatty acid biosynthetic process"/>
    <property type="evidence" value="ECO:0007669"/>
    <property type="project" value="TreeGrafter"/>
</dbReference>
<dbReference type="GO" id="GO:0004315">
    <property type="term" value="F:3-oxoacyl-[acyl-carrier-protein] synthase activity"/>
    <property type="evidence" value="ECO:0007669"/>
    <property type="project" value="TreeGrafter"/>
</dbReference>
<sequence length="360" mass="36814">MTTVSVPAPVISAWSAVSPFGIGVDDFAEGLRSGRPVLTAPASVEGVPPGLSVGMVPDFAVREVLGRSGTRGMDRLTGLAVVAAGHLTETGDLPPGERVGVVLGTTTGSQQSMSDITRDTLIHDKPFYIETAHIPNAIMNSSAGQCAMRYGLKGPNATVAAGRASTLSALMYARRLLAAGRARTVFCGAAEELSSARAWWEWHAGSLTGGTPPLGEGCVLLRLDAAPDEPSRGGLARLVAVEFATHGAESPAQSVEYCVRRALDRAGIMPEAVWAVAAGTSAEGPDTTEWDVLAKIFAGLQPYHVDCLATVGDTGAASAGFQLAAVLASATWTPGVAGRYAAITALDGDGSAGCAVVQLC</sequence>
<accession>A0A931CDA8</accession>
<dbReference type="RefSeq" id="WP_196419572.1">
    <property type="nucleotide sequence ID" value="NZ_JADQTO010000030.1"/>
</dbReference>
<comment type="caution">
    <text evidence="3">The sequence shown here is derived from an EMBL/GenBank/DDBJ whole genome shotgun (WGS) entry which is preliminary data.</text>
</comment>
<dbReference type="EMBL" id="JADQTO010000030">
    <property type="protein sequence ID" value="MBG0567800.1"/>
    <property type="molecule type" value="Genomic_DNA"/>
</dbReference>
<protein>
    <submittedName>
        <fullName evidence="3">3-oxoacyl-ACP synthase</fullName>
    </submittedName>
</protein>
<keyword evidence="1" id="KW-0808">Transferase</keyword>
<dbReference type="PANTHER" id="PTHR11712:SF336">
    <property type="entry name" value="3-OXOACYL-[ACYL-CARRIER-PROTEIN] SYNTHASE, MITOCHONDRIAL"/>
    <property type="match status" value="1"/>
</dbReference>
<dbReference type="SUPFAM" id="SSF53901">
    <property type="entry name" value="Thiolase-like"/>
    <property type="match status" value="2"/>
</dbReference>
<evidence type="ECO:0000313" key="3">
    <source>
        <dbReference type="EMBL" id="MBG0567800.1"/>
    </source>
</evidence>
<keyword evidence="4" id="KW-1185">Reference proteome</keyword>
<dbReference type="Proteomes" id="UP000598146">
    <property type="component" value="Unassembled WGS sequence"/>
</dbReference>
<dbReference type="InterPro" id="IPR014030">
    <property type="entry name" value="Ketoacyl_synth_N"/>
</dbReference>
<feature type="domain" description="Beta-ketoacyl synthase-like N-terminal" evidence="2">
    <location>
        <begin position="10"/>
        <end position="203"/>
    </location>
</feature>
<evidence type="ECO:0000313" key="4">
    <source>
        <dbReference type="Proteomes" id="UP000598146"/>
    </source>
</evidence>
<dbReference type="AlphaFoldDB" id="A0A931CDA8"/>
<gene>
    <name evidence="3" type="ORF">I4J89_40780</name>
</gene>
<reference evidence="3" key="1">
    <citation type="submission" date="2020-11" db="EMBL/GenBank/DDBJ databases">
        <title>Isolation and identification of active actinomycetes.</title>
        <authorList>
            <person name="Sun X."/>
        </authorList>
    </citation>
    <scope>NUCLEOTIDE SEQUENCE</scope>
    <source>
        <strain evidence="3">NEAU-A11</strain>
    </source>
</reference>
<organism evidence="3 4">
    <name type="scientific">Actinoplanes aureus</name>
    <dbReference type="NCBI Taxonomy" id="2792083"/>
    <lineage>
        <taxon>Bacteria</taxon>
        <taxon>Bacillati</taxon>
        <taxon>Actinomycetota</taxon>
        <taxon>Actinomycetes</taxon>
        <taxon>Micromonosporales</taxon>
        <taxon>Micromonosporaceae</taxon>
        <taxon>Actinoplanes</taxon>
    </lineage>
</organism>
<dbReference type="InterPro" id="IPR016039">
    <property type="entry name" value="Thiolase-like"/>
</dbReference>
<proteinExistence type="predicted"/>
<dbReference type="PANTHER" id="PTHR11712">
    <property type="entry name" value="POLYKETIDE SYNTHASE-RELATED"/>
    <property type="match status" value="1"/>
</dbReference>
<name>A0A931CDA8_9ACTN</name>
<evidence type="ECO:0000259" key="2">
    <source>
        <dbReference type="Pfam" id="PF00109"/>
    </source>
</evidence>
<dbReference type="Gene3D" id="3.40.47.10">
    <property type="match status" value="1"/>
</dbReference>